<feature type="compositionally biased region" description="Polar residues" evidence="1">
    <location>
        <begin position="19"/>
        <end position="31"/>
    </location>
</feature>
<dbReference type="Proteomes" id="UP001295740">
    <property type="component" value="Unassembled WGS sequence"/>
</dbReference>
<proteinExistence type="predicted"/>
<dbReference type="AlphaFoldDB" id="A0AAI8V8Y5"/>
<evidence type="ECO:0000256" key="1">
    <source>
        <dbReference type="SAM" id="MobiDB-lite"/>
    </source>
</evidence>
<evidence type="ECO:0000313" key="2">
    <source>
        <dbReference type="EMBL" id="CAJ2500272.1"/>
    </source>
</evidence>
<sequence>MPASSSNGAETRARDGDGSTATATPSGSRSDPNPFWPIQIAHAEAGSNIIASTPTPYSDASQPLPDSQGSRLIPKDQRQTFLDALGKAAHNVTLDASEMVNHDAVKVNHFMGIIKPHSGYDMEYGWPCWLVLVSGLPSPRLYPNARDEFTEGLIDETKAELSLIDCDQAPERFFRAIKFGDQLDRTGNNYNFDYLGLLKLPHGQLDLLTPAQADASQQ</sequence>
<feature type="region of interest" description="Disordered" evidence="1">
    <location>
        <begin position="1"/>
        <end position="38"/>
    </location>
</feature>
<gene>
    <name evidence="2" type="ORF">KHLLAP_LOCUS740</name>
</gene>
<reference evidence="2" key="1">
    <citation type="submission" date="2023-10" db="EMBL/GenBank/DDBJ databases">
        <authorList>
            <person name="Hackl T."/>
        </authorList>
    </citation>
    <scope>NUCLEOTIDE SEQUENCE</scope>
</reference>
<evidence type="ECO:0000313" key="3">
    <source>
        <dbReference type="Proteomes" id="UP001295740"/>
    </source>
</evidence>
<comment type="caution">
    <text evidence="2">The sequence shown here is derived from an EMBL/GenBank/DDBJ whole genome shotgun (WGS) entry which is preliminary data.</text>
</comment>
<dbReference type="EMBL" id="CAUWAG010000003">
    <property type="protein sequence ID" value="CAJ2500272.1"/>
    <property type="molecule type" value="Genomic_DNA"/>
</dbReference>
<accession>A0AAI8V8Y5</accession>
<protein>
    <submittedName>
        <fullName evidence="2">Uu.00g031250.m01.CDS01</fullName>
    </submittedName>
</protein>
<organism evidence="2 3">
    <name type="scientific">Anthostomella pinea</name>
    <dbReference type="NCBI Taxonomy" id="933095"/>
    <lineage>
        <taxon>Eukaryota</taxon>
        <taxon>Fungi</taxon>
        <taxon>Dikarya</taxon>
        <taxon>Ascomycota</taxon>
        <taxon>Pezizomycotina</taxon>
        <taxon>Sordariomycetes</taxon>
        <taxon>Xylariomycetidae</taxon>
        <taxon>Xylariales</taxon>
        <taxon>Xylariaceae</taxon>
        <taxon>Anthostomella</taxon>
    </lineage>
</organism>
<feature type="region of interest" description="Disordered" evidence="1">
    <location>
        <begin position="50"/>
        <end position="72"/>
    </location>
</feature>
<name>A0AAI8V8Y5_9PEZI</name>
<feature type="compositionally biased region" description="Polar residues" evidence="1">
    <location>
        <begin position="50"/>
        <end position="70"/>
    </location>
</feature>
<keyword evidence="3" id="KW-1185">Reference proteome</keyword>